<comment type="caution">
    <text evidence="1">The sequence shown here is derived from an EMBL/GenBank/DDBJ whole genome shotgun (WGS) entry which is preliminary data.</text>
</comment>
<dbReference type="Proteomes" id="UP001482620">
    <property type="component" value="Unassembled WGS sequence"/>
</dbReference>
<evidence type="ECO:0000313" key="2">
    <source>
        <dbReference type="Proteomes" id="UP001482620"/>
    </source>
</evidence>
<protein>
    <submittedName>
        <fullName evidence="1">Uncharacterized protein</fullName>
    </submittedName>
</protein>
<dbReference type="EMBL" id="JAHRIQ010106115">
    <property type="protein sequence ID" value="MEQ2255915.1"/>
    <property type="molecule type" value="Genomic_DNA"/>
</dbReference>
<feature type="non-terminal residue" evidence="1">
    <location>
        <position position="1"/>
    </location>
</feature>
<keyword evidence="2" id="KW-1185">Reference proteome</keyword>
<accession>A0ABV0VF66</accession>
<proteinExistence type="predicted"/>
<organism evidence="1 2">
    <name type="scientific">Ilyodon furcidens</name>
    <name type="common">goldbreast splitfin</name>
    <dbReference type="NCBI Taxonomy" id="33524"/>
    <lineage>
        <taxon>Eukaryota</taxon>
        <taxon>Metazoa</taxon>
        <taxon>Chordata</taxon>
        <taxon>Craniata</taxon>
        <taxon>Vertebrata</taxon>
        <taxon>Euteleostomi</taxon>
        <taxon>Actinopterygii</taxon>
        <taxon>Neopterygii</taxon>
        <taxon>Teleostei</taxon>
        <taxon>Neoteleostei</taxon>
        <taxon>Acanthomorphata</taxon>
        <taxon>Ovalentaria</taxon>
        <taxon>Atherinomorphae</taxon>
        <taxon>Cyprinodontiformes</taxon>
        <taxon>Goodeidae</taxon>
        <taxon>Ilyodon</taxon>
    </lineage>
</organism>
<evidence type="ECO:0000313" key="1">
    <source>
        <dbReference type="EMBL" id="MEQ2255915.1"/>
    </source>
</evidence>
<name>A0ABV0VF66_9TELE</name>
<reference evidence="1 2" key="1">
    <citation type="submission" date="2021-06" db="EMBL/GenBank/DDBJ databases">
        <authorList>
            <person name="Palmer J.M."/>
        </authorList>
    </citation>
    <scope>NUCLEOTIDE SEQUENCE [LARGE SCALE GENOMIC DNA]</scope>
    <source>
        <strain evidence="2">if_2019</strain>
        <tissue evidence="1">Muscle</tissue>
    </source>
</reference>
<sequence>VFCRVEIRTQGRMKIWEATSHLCSKRAFQLDSAVQKMSVFFLSTYTLRPELLPFLSRGTATTTTAPVLLIR</sequence>
<gene>
    <name evidence="1" type="ORF">ILYODFUR_018801</name>
</gene>